<dbReference type="OrthoDB" id="288506at2759"/>
<sequence length="428" mass="47709">MLLILLIVNLITSSAAYTFVGETPCTGLISTACTQSIISGIGYCYWETTCQTLPCYMIDEVASCRTGSGLPTGGASNLCDSLETFSLQYDNVCCDKSEGKLNYAFVRFSKTNDGFYDKASDGTTLLSSLIAQTSATMFQLYTVNPWKIMPSFTTSLPTFTNFETQLGNILDRYIALATALQDQPDSHPFYIERTVYQSLQLLRDFVVLLTTPQNTMRDNLIKKIWSVALIGLYRMVKFQPNYYQTNYYFINFAIIPYSRNSLTVNGQQHSTKIDWSDYTYTINGYLMVYSFPPEMFGIRNAYSDVICLRPTIINPPVYSASENNFDILFKPITITWSWTDTSLTVVAANLKLFQFPISDALEASITQESGVTFTCNLGAKYCVSTSITSTPPNTGINYFISAGLGTVGDKNKVQCRLQGKSWSGTICT</sequence>
<feature type="signal peptide" evidence="1">
    <location>
        <begin position="1"/>
        <end position="16"/>
    </location>
</feature>
<gene>
    <name evidence="2" type="ORF">PSON_ATCC_30995.1.T0360270</name>
</gene>
<accession>A0A8S1ML95</accession>
<keyword evidence="1" id="KW-0732">Signal</keyword>
<organism evidence="2 3">
    <name type="scientific">Paramecium sonneborni</name>
    <dbReference type="NCBI Taxonomy" id="65129"/>
    <lineage>
        <taxon>Eukaryota</taxon>
        <taxon>Sar</taxon>
        <taxon>Alveolata</taxon>
        <taxon>Ciliophora</taxon>
        <taxon>Intramacronucleata</taxon>
        <taxon>Oligohymenophorea</taxon>
        <taxon>Peniculida</taxon>
        <taxon>Parameciidae</taxon>
        <taxon>Paramecium</taxon>
    </lineage>
</organism>
<evidence type="ECO:0000256" key="1">
    <source>
        <dbReference type="SAM" id="SignalP"/>
    </source>
</evidence>
<dbReference type="EMBL" id="CAJJDN010000036">
    <property type="protein sequence ID" value="CAD8077715.1"/>
    <property type="molecule type" value="Genomic_DNA"/>
</dbReference>
<reference evidence="2" key="1">
    <citation type="submission" date="2021-01" db="EMBL/GenBank/DDBJ databases">
        <authorList>
            <consortium name="Genoscope - CEA"/>
            <person name="William W."/>
        </authorList>
    </citation>
    <scope>NUCLEOTIDE SEQUENCE</scope>
</reference>
<dbReference type="AlphaFoldDB" id="A0A8S1ML95"/>
<evidence type="ECO:0000313" key="3">
    <source>
        <dbReference type="Proteomes" id="UP000692954"/>
    </source>
</evidence>
<feature type="chain" id="PRO_5035834069" evidence="1">
    <location>
        <begin position="17"/>
        <end position="428"/>
    </location>
</feature>
<evidence type="ECO:0000313" key="2">
    <source>
        <dbReference type="EMBL" id="CAD8077715.1"/>
    </source>
</evidence>
<comment type="caution">
    <text evidence="2">The sequence shown here is derived from an EMBL/GenBank/DDBJ whole genome shotgun (WGS) entry which is preliminary data.</text>
</comment>
<protein>
    <submittedName>
        <fullName evidence="2">Uncharacterized protein</fullName>
    </submittedName>
</protein>
<keyword evidence="3" id="KW-1185">Reference proteome</keyword>
<proteinExistence type="predicted"/>
<dbReference type="Proteomes" id="UP000692954">
    <property type="component" value="Unassembled WGS sequence"/>
</dbReference>
<name>A0A8S1ML95_9CILI</name>